<dbReference type="RefSeq" id="WP_277900790.1">
    <property type="nucleotide sequence ID" value="NZ_JAPMUA010000005.1"/>
</dbReference>
<dbReference type="Proteomes" id="UP001153642">
    <property type="component" value="Unassembled WGS sequence"/>
</dbReference>
<proteinExistence type="inferred from homology"/>
<dbReference type="InterPro" id="IPR008978">
    <property type="entry name" value="HSP20-like_chaperone"/>
</dbReference>
<dbReference type="PROSITE" id="PS01031">
    <property type="entry name" value="SHSP"/>
    <property type="match status" value="1"/>
</dbReference>
<dbReference type="InterPro" id="IPR002068">
    <property type="entry name" value="A-crystallin/Hsp20_dom"/>
</dbReference>
<name>A0ABT6FV15_9FLAO</name>
<evidence type="ECO:0000313" key="5">
    <source>
        <dbReference type="Proteomes" id="UP001153642"/>
    </source>
</evidence>
<evidence type="ECO:0000256" key="2">
    <source>
        <dbReference type="RuleBase" id="RU003616"/>
    </source>
</evidence>
<reference evidence="4" key="1">
    <citation type="submission" date="2022-11" db="EMBL/GenBank/DDBJ databases">
        <title>High-quality draft genome sequence of Galbibacter sp. strain CMA-7.</title>
        <authorList>
            <person name="Wei L."/>
            <person name="Dong C."/>
            <person name="Shao Z."/>
        </authorList>
    </citation>
    <scope>NUCLEOTIDE SEQUENCE</scope>
    <source>
        <strain evidence="4">CMA-7</strain>
    </source>
</reference>
<evidence type="ECO:0000313" key="4">
    <source>
        <dbReference type="EMBL" id="MDG3586942.1"/>
    </source>
</evidence>
<feature type="domain" description="SHSP" evidence="3">
    <location>
        <begin position="28"/>
        <end position="145"/>
    </location>
</feature>
<accession>A0ABT6FV15</accession>
<dbReference type="InterPro" id="IPR031107">
    <property type="entry name" value="Small_HSP"/>
</dbReference>
<protein>
    <submittedName>
        <fullName evidence="4">Hsp20/alpha crystallin family protein</fullName>
    </submittedName>
</protein>
<dbReference type="Pfam" id="PF00011">
    <property type="entry name" value="HSP20"/>
    <property type="match status" value="1"/>
</dbReference>
<dbReference type="PANTHER" id="PTHR11527">
    <property type="entry name" value="HEAT-SHOCK PROTEIN 20 FAMILY MEMBER"/>
    <property type="match status" value="1"/>
</dbReference>
<dbReference type="SUPFAM" id="SSF49764">
    <property type="entry name" value="HSP20-like chaperones"/>
    <property type="match status" value="1"/>
</dbReference>
<comment type="similarity">
    <text evidence="1 2">Belongs to the small heat shock protein (HSP20) family.</text>
</comment>
<dbReference type="EMBL" id="JAPMUA010000005">
    <property type="protein sequence ID" value="MDG3586942.1"/>
    <property type="molecule type" value="Genomic_DNA"/>
</dbReference>
<comment type="caution">
    <text evidence="4">The sequence shown here is derived from an EMBL/GenBank/DDBJ whole genome shotgun (WGS) entry which is preliminary data.</text>
</comment>
<evidence type="ECO:0000259" key="3">
    <source>
        <dbReference type="PROSITE" id="PS01031"/>
    </source>
</evidence>
<gene>
    <name evidence="4" type="ORF">OSR52_13790</name>
</gene>
<dbReference type="Gene3D" id="2.60.40.790">
    <property type="match status" value="1"/>
</dbReference>
<evidence type="ECO:0000256" key="1">
    <source>
        <dbReference type="PROSITE-ProRule" id="PRU00285"/>
    </source>
</evidence>
<sequence>MSLVRRNNSLFPSFFDEVLKPDWFGGIENFSSSVPAVNIKEEDNKFSLEVAAPGMKKEDFNVEIDKNILTVSADVKKESEEKDSKENARYSRKEFSYTSFKRIFTLPETVDSDKINATYEDGVLVLALPKKEEALPKPKRLIEIA</sequence>
<keyword evidence="5" id="KW-1185">Reference proteome</keyword>
<organism evidence="4 5">
    <name type="scientific">Galbibacter pacificus</name>
    <dbReference type="NCBI Taxonomy" id="2996052"/>
    <lineage>
        <taxon>Bacteria</taxon>
        <taxon>Pseudomonadati</taxon>
        <taxon>Bacteroidota</taxon>
        <taxon>Flavobacteriia</taxon>
        <taxon>Flavobacteriales</taxon>
        <taxon>Flavobacteriaceae</taxon>
        <taxon>Galbibacter</taxon>
    </lineage>
</organism>
<dbReference type="CDD" id="cd06464">
    <property type="entry name" value="ACD_sHsps-like"/>
    <property type="match status" value="1"/>
</dbReference>